<dbReference type="Pfam" id="PF01464">
    <property type="entry name" value="SLT"/>
    <property type="match status" value="1"/>
</dbReference>
<name>A0AA35UCX2_METCP</name>
<dbReference type="CDD" id="cd00254">
    <property type="entry name" value="LT-like"/>
    <property type="match status" value="1"/>
</dbReference>
<dbReference type="Gene3D" id="1.10.530.10">
    <property type="match status" value="1"/>
</dbReference>
<evidence type="ECO:0000259" key="4">
    <source>
        <dbReference type="Pfam" id="PF13511"/>
    </source>
</evidence>
<accession>A0AA35UCX2</accession>
<evidence type="ECO:0000256" key="1">
    <source>
        <dbReference type="ARBA" id="ARBA00007734"/>
    </source>
</evidence>
<dbReference type="PANTHER" id="PTHR37423">
    <property type="entry name" value="SOLUBLE LYTIC MUREIN TRANSGLYCOSYLASE-RELATED"/>
    <property type="match status" value="1"/>
</dbReference>
<dbReference type="InterPro" id="IPR008258">
    <property type="entry name" value="Transglycosylase_SLT_dom_1"/>
</dbReference>
<keyword evidence="2" id="KW-0732">Signal</keyword>
<gene>
    <name evidence="5" type="ORF">MCNOR_2603</name>
</gene>
<feature type="signal peptide" evidence="2">
    <location>
        <begin position="1"/>
        <end position="23"/>
    </location>
</feature>
<sequence length="214" mass="23660">MRMKRRLWIALLLGGLPAAQVSADVYKFVDKKGHVYYTDRPPHSGYRLIATTRVSGRLGSPAPAYQEASSGRASAPVAFRSGTLARNREMLAPLIAEAAERYDLDPLLLHAMIQAESAYNSEAVSGKGAVGLMQLMPDTAARYGVRDRTDPVENVYGGARYLRDLIGMFNDVSLAVAAYNAGENNIIKYGNRVPPFPETQDYLNRVIEYYNRLN</sequence>
<proteinExistence type="inferred from homology"/>
<dbReference type="InterPro" id="IPR023346">
    <property type="entry name" value="Lysozyme-like_dom_sf"/>
</dbReference>
<dbReference type="Pfam" id="PF13511">
    <property type="entry name" value="DUF4124"/>
    <property type="match status" value="1"/>
</dbReference>
<feature type="domain" description="DUF4124" evidence="4">
    <location>
        <begin position="16"/>
        <end position="45"/>
    </location>
</feature>
<dbReference type="Proteomes" id="UP001158598">
    <property type="component" value="Chromosome"/>
</dbReference>
<reference evidence="5" key="1">
    <citation type="submission" date="2023-03" db="EMBL/GenBank/DDBJ databases">
        <authorList>
            <person name="Pearce D."/>
        </authorList>
    </citation>
    <scope>NUCLEOTIDE SEQUENCE</scope>
    <source>
        <strain evidence="5">Mc</strain>
    </source>
</reference>
<dbReference type="EMBL" id="OX458332">
    <property type="protein sequence ID" value="CAI8856706.1"/>
    <property type="molecule type" value="Genomic_DNA"/>
</dbReference>
<dbReference type="RefSeq" id="WP_017366314.1">
    <property type="nucleotide sequence ID" value="NZ_OX458332.1"/>
</dbReference>
<organism evidence="5 6">
    <name type="scientific">Methylococcus capsulatus</name>
    <dbReference type="NCBI Taxonomy" id="414"/>
    <lineage>
        <taxon>Bacteria</taxon>
        <taxon>Pseudomonadati</taxon>
        <taxon>Pseudomonadota</taxon>
        <taxon>Gammaproteobacteria</taxon>
        <taxon>Methylococcales</taxon>
        <taxon>Methylococcaceae</taxon>
        <taxon>Methylococcus</taxon>
    </lineage>
</organism>
<feature type="chain" id="PRO_5041398799" evidence="2">
    <location>
        <begin position="24"/>
        <end position="214"/>
    </location>
</feature>
<evidence type="ECO:0000313" key="5">
    <source>
        <dbReference type="EMBL" id="CAI8856706.1"/>
    </source>
</evidence>
<comment type="similarity">
    <text evidence="1">Belongs to the transglycosylase Slt family.</text>
</comment>
<dbReference type="PANTHER" id="PTHR37423:SF2">
    <property type="entry name" value="MEMBRANE-BOUND LYTIC MUREIN TRANSGLYCOSYLASE C"/>
    <property type="match status" value="1"/>
</dbReference>
<dbReference type="AlphaFoldDB" id="A0AA35UCX2"/>
<evidence type="ECO:0000259" key="3">
    <source>
        <dbReference type="Pfam" id="PF01464"/>
    </source>
</evidence>
<dbReference type="InterPro" id="IPR025392">
    <property type="entry name" value="DUF4124"/>
</dbReference>
<feature type="domain" description="Transglycosylase SLT" evidence="3">
    <location>
        <begin position="94"/>
        <end position="193"/>
    </location>
</feature>
<evidence type="ECO:0000313" key="6">
    <source>
        <dbReference type="Proteomes" id="UP001158598"/>
    </source>
</evidence>
<dbReference type="SUPFAM" id="SSF53955">
    <property type="entry name" value="Lysozyme-like"/>
    <property type="match status" value="1"/>
</dbReference>
<protein>
    <submittedName>
        <fullName evidence="5">Transglycosylase SLT domain protein</fullName>
    </submittedName>
</protein>
<evidence type="ECO:0000256" key="2">
    <source>
        <dbReference type="SAM" id="SignalP"/>
    </source>
</evidence>